<sequence>MENRSQYANEAKYLGMTLDTRLRWKAHVKKKREELGIRYSKILLVDRKKFNTFLLQQDSHLQANPETHMDVWNPTLGLCSKSNVDIIQRFQNKVLRNIVNAPRFIRNADIHRDLKVEFVASEIGRFARKHAEKIQQHDNEEVTQLLDNTSCAG</sequence>
<name>A0A482XEJ9_LAOST</name>
<gene>
    <name evidence="1" type="ORF">LSTR_LSTR013199</name>
</gene>
<dbReference type="Proteomes" id="UP000291343">
    <property type="component" value="Unassembled WGS sequence"/>
</dbReference>
<proteinExistence type="predicted"/>
<dbReference type="AlphaFoldDB" id="A0A482XEJ9"/>
<dbReference type="STRING" id="195883.A0A482XEJ9"/>
<organism evidence="1 2">
    <name type="scientific">Laodelphax striatellus</name>
    <name type="common">Small brown planthopper</name>
    <name type="synonym">Delphax striatella</name>
    <dbReference type="NCBI Taxonomy" id="195883"/>
    <lineage>
        <taxon>Eukaryota</taxon>
        <taxon>Metazoa</taxon>
        <taxon>Ecdysozoa</taxon>
        <taxon>Arthropoda</taxon>
        <taxon>Hexapoda</taxon>
        <taxon>Insecta</taxon>
        <taxon>Pterygota</taxon>
        <taxon>Neoptera</taxon>
        <taxon>Paraneoptera</taxon>
        <taxon>Hemiptera</taxon>
        <taxon>Auchenorrhyncha</taxon>
        <taxon>Fulgoroidea</taxon>
        <taxon>Delphacidae</taxon>
        <taxon>Criomorphinae</taxon>
        <taxon>Laodelphax</taxon>
    </lineage>
</organism>
<dbReference type="InParanoid" id="A0A482XEJ9"/>
<reference evidence="1 2" key="1">
    <citation type="journal article" date="2017" name="Gigascience">
        <title>Genome sequence of the small brown planthopper, Laodelphax striatellus.</title>
        <authorList>
            <person name="Zhu J."/>
            <person name="Jiang F."/>
            <person name="Wang X."/>
            <person name="Yang P."/>
            <person name="Bao Y."/>
            <person name="Zhao W."/>
            <person name="Wang W."/>
            <person name="Lu H."/>
            <person name="Wang Q."/>
            <person name="Cui N."/>
            <person name="Li J."/>
            <person name="Chen X."/>
            <person name="Luo L."/>
            <person name="Yu J."/>
            <person name="Kang L."/>
            <person name="Cui F."/>
        </authorList>
    </citation>
    <scope>NUCLEOTIDE SEQUENCE [LARGE SCALE GENOMIC DNA]</scope>
    <source>
        <strain evidence="1">Lst14</strain>
    </source>
</reference>
<comment type="caution">
    <text evidence="1">The sequence shown here is derived from an EMBL/GenBank/DDBJ whole genome shotgun (WGS) entry which is preliminary data.</text>
</comment>
<protein>
    <submittedName>
        <fullName evidence="1">Uncharacterized protein</fullName>
    </submittedName>
</protein>
<dbReference type="EMBL" id="QKKF02011305">
    <property type="protein sequence ID" value="RZF44127.1"/>
    <property type="molecule type" value="Genomic_DNA"/>
</dbReference>
<accession>A0A482XEJ9</accession>
<evidence type="ECO:0000313" key="1">
    <source>
        <dbReference type="EMBL" id="RZF44127.1"/>
    </source>
</evidence>
<evidence type="ECO:0000313" key="2">
    <source>
        <dbReference type="Proteomes" id="UP000291343"/>
    </source>
</evidence>
<dbReference type="OrthoDB" id="6618980at2759"/>
<keyword evidence="2" id="KW-1185">Reference proteome</keyword>